<proteinExistence type="predicted"/>
<dbReference type="EMBL" id="CP021455">
    <property type="protein sequence ID" value="ARU04924.1"/>
    <property type="molecule type" value="Genomic_DNA"/>
</dbReference>
<reference evidence="1 2" key="1">
    <citation type="submission" date="2017-05" db="EMBL/GenBank/DDBJ databases">
        <authorList>
            <person name="Song R."/>
            <person name="Chenine A.L."/>
            <person name="Ruprecht R.M."/>
        </authorList>
    </citation>
    <scope>NUCLEOTIDE SEQUENCE [LARGE SCALE GENOMIC DNA]</scope>
    <source>
        <strain evidence="1 2">DSM 26136</strain>
    </source>
</reference>
<protein>
    <submittedName>
        <fullName evidence="1">Uncharacterized protein</fullName>
    </submittedName>
</protein>
<organism evidence="1 2">
    <name type="scientific">Comamonas serinivorans</name>
    <dbReference type="NCBI Taxonomy" id="1082851"/>
    <lineage>
        <taxon>Bacteria</taxon>
        <taxon>Pseudomonadati</taxon>
        <taxon>Pseudomonadota</taxon>
        <taxon>Betaproteobacteria</taxon>
        <taxon>Burkholderiales</taxon>
        <taxon>Comamonadaceae</taxon>
        <taxon>Comamonas</taxon>
    </lineage>
</organism>
<dbReference type="Proteomes" id="UP000196138">
    <property type="component" value="Chromosome"/>
</dbReference>
<keyword evidence="2" id="KW-1185">Reference proteome</keyword>
<name>A0A1Y0EMN5_9BURK</name>
<sequence>MLQHLDPPVMPIDDAKECAGPEISALLEALADCCHPRASRLLQQLCANPDMCGPELEQVQRDARHVLCLSFGTMEASRRLSAMALQ</sequence>
<dbReference type="KEGG" id="cser:CCO03_09730"/>
<dbReference type="AlphaFoldDB" id="A0A1Y0EMN5"/>
<gene>
    <name evidence="1" type="ORF">CCO03_09730</name>
</gene>
<accession>A0A1Y0EMN5</accession>
<evidence type="ECO:0000313" key="1">
    <source>
        <dbReference type="EMBL" id="ARU04924.1"/>
    </source>
</evidence>
<evidence type="ECO:0000313" key="2">
    <source>
        <dbReference type="Proteomes" id="UP000196138"/>
    </source>
</evidence>